<dbReference type="EMBL" id="VLLG01000005">
    <property type="protein sequence ID" value="TWI84492.1"/>
    <property type="molecule type" value="Genomic_DNA"/>
</dbReference>
<dbReference type="AlphaFoldDB" id="A0A562STF4"/>
<evidence type="ECO:0000256" key="1">
    <source>
        <dbReference type="SAM" id="Phobius"/>
    </source>
</evidence>
<comment type="caution">
    <text evidence="2">The sequence shown here is derived from an EMBL/GenBank/DDBJ whole genome shotgun (WGS) entry which is preliminary data.</text>
</comment>
<organism evidence="2 3">
    <name type="scientific">Chitinophaga japonensis</name>
    <name type="common">Flexibacter japonensis</name>
    <dbReference type="NCBI Taxonomy" id="104662"/>
    <lineage>
        <taxon>Bacteria</taxon>
        <taxon>Pseudomonadati</taxon>
        <taxon>Bacteroidota</taxon>
        <taxon>Chitinophagia</taxon>
        <taxon>Chitinophagales</taxon>
        <taxon>Chitinophagaceae</taxon>
        <taxon>Chitinophaga</taxon>
    </lineage>
</organism>
<accession>A0A562STF4</accession>
<protein>
    <submittedName>
        <fullName evidence="2">Uncharacterized protein DUF2784</fullName>
    </submittedName>
</protein>
<reference evidence="2 3" key="1">
    <citation type="journal article" date="2013" name="Stand. Genomic Sci.">
        <title>Genomic Encyclopedia of Type Strains, Phase I: The one thousand microbial genomes (KMG-I) project.</title>
        <authorList>
            <person name="Kyrpides N.C."/>
            <person name="Woyke T."/>
            <person name="Eisen J.A."/>
            <person name="Garrity G."/>
            <person name="Lilburn T.G."/>
            <person name="Beck B.J."/>
            <person name="Whitman W.B."/>
            <person name="Hugenholtz P."/>
            <person name="Klenk H.P."/>
        </authorList>
    </citation>
    <scope>NUCLEOTIDE SEQUENCE [LARGE SCALE GENOMIC DNA]</scope>
    <source>
        <strain evidence="2 3">DSM 13484</strain>
    </source>
</reference>
<keyword evidence="1" id="KW-0812">Transmembrane</keyword>
<feature type="transmembrane region" description="Helical" evidence="1">
    <location>
        <begin position="100"/>
        <end position="117"/>
    </location>
</feature>
<dbReference type="OrthoDB" id="9813998at2"/>
<evidence type="ECO:0000313" key="2">
    <source>
        <dbReference type="EMBL" id="TWI84492.1"/>
    </source>
</evidence>
<gene>
    <name evidence="2" type="ORF">LX66_4862</name>
</gene>
<dbReference type="Pfam" id="PF10861">
    <property type="entry name" value="DUF2784"/>
    <property type="match status" value="1"/>
</dbReference>
<keyword evidence="1" id="KW-1133">Transmembrane helix</keyword>
<dbReference type="InterPro" id="IPR021218">
    <property type="entry name" value="DUF2784"/>
</dbReference>
<proteinExistence type="predicted"/>
<feature type="transmembrane region" description="Helical" evidence="1">
    <location>
        <begin position="6"/>
        <end position="28"/>
    </location>
</feature>
<keyword evidence="1" id="KW-0472">Membrane</keyword>
<feature type="transmembrane region" description="Helical" evidence="1">
    <location>
        <begin position="35"/>
        <end position="54"/>
    </location>
</feature>
<evidence type="ECO:0000313" key="3">
    <source>
        <dbReference type="Proteomes" id="UP000316778"/>
    </source>
</evidence>
<sequence>MWYAFLDIFFFVFHTAFTLFNITGWIFPRTRKWNLVTLLLTGCSWFVLGIWFGWGYCPCTDWHYAVRRELGYQDPRGSYIHFLLLELTGIDLDTQLVDNATLVVFVISLGLSLWLNLRNRIKI</sequence>
<dbReference type="Proteomes" id="UP000316778">
    <property type="component" value="Unassembled WGS sequence"/>
</dbReference>
<name>A0A562STF4_CHIJA</name>
<dbReference type="RefSeq" id="WP_145718189.1">
    <property type="nucleotide sequence ID" value="NZ_BAAAFY010000002.1"/>
</dbReference>
<keyword evidence="3" id="KW-1185">Reference proteome</keyword>